<proteinExistence type="predicted"/>
<dbReference type="Proteomes" id="UP001058074">
    <property type="component" value="Unassembled WGS sequence"/>
</dbReference>
<sequence length="321" mass="36391">MNISSVDLRLNARDLMSIINDFVKIDGLSIGSLIIGDRIFVEGIYKNIVKIPFKAEVSIAYIQNNVLALKLEKTKISKIPVFKFVTNYAMKLGLKKLDVVGISNTKNEIKVDLNKIFKKYPFLNLELEKIYIEETIVKAQVKEVSLDISRFGETAEVIADSEVHNLQEVEIDYTHINKVEDGYNKGRDYVKSNMPQKIKCVSDYVLIIPDIISLIYRLLKETRVSGKTKAVIISSLAYLSLPIDIIPDKIPFIGKIDDVGIVFFTLNKIINDVPMEILLENWAGKNDFVFVLKEAVNYLTQFTAADNVDKIYKVIDSMVTV</sequence>
<gene>
    <name evidence="1" type="ORF">rsdtw13_22170</name>
</gene>
<evidence type="ECO:0000313" key="1">
    <source>
        <dbReference type="EMBL" id="GKX66959.1"/>
    </source>
</evidence>
<organism evidence="1 2">
    <name type="scientific">Inconstantimicrobium mannanitabidum</name>
    <dbReference type="NCBI Taxonomy" id="1604901"/>
    <lineage>
        <taxon>Bacteria</taxon>
        <taxon>Bacillati</taxon>
        <taxon>Bacillota</taxon>
        <taxon>Clostridia</taxon>
        <taxon>Eubacteriales</taxon>
        <taxon>Clostridiaceae</taxon>
        <taxon>Inconstantimicrobium</taxon>
    </lineage>
</organism>
<dbReference type="EMBL" id="BROD01000001">
    <property type="protein sequence ID" value="GKX66959.1"/>
    <property type="molecule type" value="Genomic_DNA"/>
</dbReference>
<protein>
    <submittedName>
        <fullName evidence="1">Uncharacterized protein</fullName>
    </submittedName>
</protein>
<reference evidence="1" key="1">
    <citation type="journal article" date="2025" name="Int. J. Syst. Evol. Microbiol.">
        <title>Inconstantimicrobium mannanitabidum sp. nov., a novel member of the family Clostridiaceae isolated from anoxic soil under the treatment of reductive soil disinfestation.</title>
        <authorList>
            <person name="Ueki A."/>
            <person name="Tonouchi A."/>
            <person name="Honma S."/>
            <person name="Kaku N."/>
            <person name="Ueki K."/>
        </authorList>
    </citation>
    <scope>NUCLEOTIDE SEQUENCE</scope>
    <source>
        <strain evidence="1">TW13</strain>
    </source>
</reference>
<evidence type="ECO:0000313" key="2">
    <source>
        <dbReference type="Proteomes" id="UP001058074"/>
    </source>
</evidence>
<name>A0ACB5RCI0_9CLOT</name>
<accession>A0ACB5RCI0</accession>
<keyword evidence="2" id="KW-1185">Reference proteome</keyword>
<comment type="caution">
    <text evidence="1">The sequence shown here is derived from an EMBL/GenBank/DDBJ whole genome shotgun (WGS) entry which is preliminary data.</text>
</comment>